<comment type="caution">
    <text evidence="2">The sequence shown here is derived from an EMBL/GenBank/DDBJ whole genome shotgun (WGS) entry which is preliminary data.</text>
</comment>
<dbReference type="EMBL" id="MU858342">
    <property type="protein sequence ID" value="KAK4206874.1"/>
    <property type="molecule type" value="Genomic_DNA"/>
</dbReference>
<proteinExistence type="predicted"/>
<name>A0AAN7B1J6_9PEZI</name>
<dbReference type="AlphaFoldDB" id="A0AAN7B1J6"/>
<feature type="domain" description="Protein kinase" evidence="1">
    <location>
        <begin position="248"/>
        <end position="611"/>
    </location>
</feature>
<reference evidence="2" key="2">
    <citation type="submission" date="2023-05" db="EMBL/GenBank/DDBJ databases">
        <authorList>
            <consortium name="Lawrence Berkeley National Laboratory"/>
            <person name="Steindorff A."/>
            <person name="Hensen N."/>
            <person name="Bonometti L."/>
            <person name="Westerberg I."/>
            <person name="Brannstrom I.O."/>
            <person name="Guillou S."/>
            <person name="Cros-Aarteil S."/>
            <person name="Calhoun S."/>
            <person name="Haridas S."/>
            <person name="Kuo A."/>
            <person name="Mondo S."/>
            <person name="Pangilinan J."/>
            <person name="Riley R."/>
            <person name="Labutti K."/>
            <person name="Andreopoulos B."/>
            <person name="Lipzen A."/>
            <person name="Chen C."/>
            <person name="Yanf M."/>
            <person name="Daum C."/>
            <person name="Ng V."/>
            <person name="Clum A."/>
            <person name="Ohm R."/>
            <person name="Martin F."/>
            <person name="Silar P."/>
            <person name="Natvig D."/>
            <person name="Lalanne C."/>
            <person name="Gautier V."/>
            <person name="Ament-Velasquez S.L."/>
            <person name="Kruys A."/>
            <person name="Hutchinson M.I."/>
            <person name="Powell A.J."/>
            <person name="Barry K."/>
            <person name="Miller A.N."/>
            <person name="Grigoriev I.V."/>
            <person name="Debuchy R."/>
            <person name="Gladieux P."/>
            <person name="Thoren M.H."/>
            <person name="Johannesson H."/>
        </authorList>
    </citation>
    <scope>NUCLEOTIDE SEQUENCE</scope>
    <source>
        <strain evidence="2">PSN293</strain>
    </source>
</reference>
<protein>
    <submittedName>
        <fullName evidence="2">Kinase-like domain-containing protein</fullName>
    </submittedName>
</protein>
<keyword evidence="2" id="KW-0418">Kinase</keyword>
<dbReference type="PROSITE" id="PS50011">
    <property type="entry name" value="PROTEIN_KINASE_DOM"/>
    <property type="match status" value="1"/>
</dbReference>
<dbReference type="SUPFAM" id="SSF56112">
    <property type="entry name" value="Protein kinase-like (PK-like)"/>
    <property type="match status" value="1"/>
</dbReference>
<gene>
    <name evidence="2" type="ORF">QBC37DRAFT_107593</name>
</gene>
<dbReference type="Proteomes" id="UP001301769">
    <property type="component" value="Unassembled WGS sequence"/>
</dbReference>
<dbReference type="InterPro" id="IPR011009">
    <property type="entry name" value="Kinase-like_dom_sf"/>
</dbReference>
<dbReference type="GO" id="GO:0005524">
    <property type="term" value="F:ATP binding"/>
    <property type="evidence" value="ECO:0007669"/>
    <property type="project" value="InterPro"/>
</dbReference>
<dbReference type="GO" id="GO:0004674">
    <property type="term" value="F:protein serine/threonine kinase activity"/>
    <property type="evidence" value="ECO:0007669"/>
    <property type="project" value="TreeGrafter"/>
</dbReference>
<evidence type="ECO:0000259" key="1">
    <source>
        <dbReference type="PROSITE" id="PS50011"/>
    </source>
</evidence>
<organism evidence="2 3">
    <name type="scientific">Rhypophila decipiens</name>
    <dbReference type="NCBI Taxonomy" id="261697"/>
    <lineage>
        <taxon>Eukaryota</taxon>
        <taxon>Fungi</taxon>
        <taxon>Dikarya</taxon>
        <taxon>Ascomycota</taxon>
        <taxon>Pezizomycotina</taxon>
        <taxon>Sordariomycetes</taxon>
        <taxon>Sordariomycetidae</taxon>
        <taxon>Sordariales</taxon>
        <taxon>Naviculisporaceae</taxon>
        <taxon>Rhypophila</taxon>
    </lineage>
</organism>
<dbReference type="SMART" id="SM00220">
    <property type="entry name" value="S_TKc"/>
    <property type="match status" value="1"/>
</dbReference>
<evidence type="ECO:0000313" key="3">
    <source>
        <dbReference type="Proteomes" id="UP001301769"/>
    </source>
</evidence>
<dbReference type="PANTHER" id="PTHR24359:SF37">
    <property type="entry name" value="PROTEIN KINASE DOMAIN-CONTAINING PROTEIN"/>
    <property type="match status" value="1"/>
</dbReference>
<sequence length="632" mass="72895">MAARNPPAILAKGQAPNNRTVIPVIDDAKRVTQIKTRGDDDYRRHNHQMHTDRKQISTSIQQKDVILQVATQLEDASESTPFAPDPQNSFISRGRFDEIMTPWVVLQIIRQLECYKKLKPDQQNSVAKDVYYGSSNGRRPPSRKLLVALIVTPDSYGPRPVESFDILVEEGMSDVCLPLSRHEGTGELYCESHSCVHESINKLGSVRKQFRKYFAGWSRALTAPFIVWDEKGLHRHYIMEGGGPLPTMGTSSLEHSGGFGKVWKVDIDPKDRRFKSKSHPQGQERHFALKKLNQNNSTSTLTMEFDMEVRSLIFAESRVNRIPEAGDTETKQHLIQLLATFEVYNTRKGPPDYYLLFPWADGDLEDLWRDEDGQRNPTDEMQLDFMIDQFYYLTKALQCVHNDRQEIARNTGTDGRLFGRHGDITPKNFLIFRNVLDQQLHWQGLRIVLADFGLGRLHSEVSRSKDDGSNIPHTITYAAPEYDVDGRWLSPKSDIFSLGCVFLLYIVWLFDGANTALTTFSQERMSERDCRDTMDGEPWELDRFWVKTVTEGRRGAAIKESVKRRLDNLRNRVNCVEVVGDILTVIERRMLRINQNDRFGAERLVFELDRIRKQWKRADSLYGKRAWKDVER</sequence>
<accession>A0AAN7B1J6</accession>
<keyword evidence="2" id="KW-0808">Transferase</keyword>
<dbReference type="Gene3D" id="1.10.510.10">
    <property type="entry name" value="Transferase(Phosphotransferase) domain 1"/>
    <property type="match status" value="1"/>
</dbReference>
<dbReference type="PANTHER" id="PTHR24359">
    <property type="entry name" value="SERINE/THREONINE-PROTEIN KINASE SBK1"/>
    <property type="match status" value="1"/>
</dbReference>
<reference evidence="2" key="1">
    <citation type="journal article" date="2023" name="Mol. Phylogenet. Evol.">
        <title>Genome-scale phylogeny and comparative genomics of the fungal order Sordariales.</title>
        <authorList>
            <person name="Hensen N."/>
            <person name="Bonometti L."/>
            <person name="Westerberg I."/>
            <person name="Brannstrom I.O."/>
            <person name="Guillou S."/>
            <person name="Cros-Aarteil S."/>
            <person name="Calhoun S."/>
            <person name="Haridas S."/>
            <person name="Kuo A."/>
            <person name="Mondo S."/>
            <person name="Pangilinan J."/>
            <person name="Riley R."/>
            <person name="LaButti K."/>
            <person name="Andreopoulos B."/>
            <person name="Lipzen A."/>
            <person name="Chen C."/>
            <person name="Yan M."/>
            <person name="Daum C."/>
            <person name="Ng V."/>
            <person name="Clum A."/>
            <person name="Steindorff A."/>
            <person name="Ohm R.A."/>
            <person name="Martin F."/>
            <person name="Silar P."/>
            <person name="Natvig D.O."/>
            <person name="Lalanne C."/>
            <person name="Gautier V."/>
            <person name="Ament-Velasquez S.L."/>
            <person name="Kruys A."/>
            <person name="Hutchinson M.I."/>
            <person name="Powell A.J."/>
            <person name="Barry K."/>
            <person name="Miller A.N."/>
            <person name="Grigoriev I.V."/>
            <person name="Debuchy R."/>
            <person name="Gladieux P."/>
            <person name="Hiltunen Thoren M."/>
            <person name="Johannesson H."/>
        </authorList>
    </citation>
    <scope>NUCLEOTIDE SEQUENCE</scope>
    <source>
        <strain evidence="2">PSN293</strain>
    </source>
</reference>
<dbReference type="Pfam" id="PF00069">
    <property type="entry name" value="Pkinase"/>
    <property type="match status" value="1"/>
</dbReference>
<evidence type="ECO:0000313" key="2">
    <source>
        <dbReference type="EMBL" id="KAK4206874.1"/>
    </source>
</evidence>
<keyword evidence="3" id="KW-1185">Reference proteome</keyword>
<dbReference type="InterPro" id="IPR000719">
    <property type="entry name" value="Prot_kinase_dom"/>
</dbReference>